<name>A0A1B9XW98_9FLAO</name>
<proteinExistence type="predicted"/>
<dbReference type="OrthoDB" id="1366919at2"/>
<accession>A0A1B9XW98</accession>
<dbReference type="AlphaFoldDB" id="A0A1B9XW98"/>
<keyword evidence="2" id="KW-1185">Reference proteome</keyword>
<evidence type="ECO:0000313" key="2">
    <source>
        <dbReference type="Proteomes" id="UP000093186"/>
    </source>
</evidence>
<dbReference type="STRING" id="447689.BA195_13670"/>
<protein>
    <submittedName>
        <fullName evidence="1">Uncharacterized protein</fullName>
    </submittedName>
</protein>
<dbReference type="RefSeq" id="WP_068706520.1">
    <property type="nucleotide sequence ID" value="NZ_MAKX01000043.1"/>
</dbReference>
<comment type="caution">
    <text evidence="1">The sequence shown here is derived from an EMBL/GenBank/DDBJ whole genome shotgun (WGS) entry which is preliminary data.</text>
</comment>
<organism evidence="1 2">
    <name type="scientific">Tenacibaculum soleae</name>
    <dbReference type="NCBI Taxonomy" id="447689"/>
    <lineage>
        <taxon>Bacteria</taxon>
        <taxon>Pseudomonadati</taxon>
        <taxon>Bacteroidota</taxon>
        <taxon>Flavobacteriia</taxon>
        <taxon>Flavobacteriales</taxon>
        <taxon>Flavobacteriaceae</taxon>
        <taxon>Tenacibaculum</taxon>
    </lineage>
</organism>
<dbReference type="Proteomes" id="UP000093186">
    <property type="component" value="Unassembled WGS sequence"/>
</dbReference>
<evidence type="ECO:0000313" key="1">
    <source>
        <dbReference type="EMBL" id="OCK41835.1"/>
    </source>
</evidence>
<dbReference type="EMBL" id="MAKX01000043">
    <property type="protein sequence ID" value="OCK41835.1"/>
    <property type="molecule type" value="Genomic_DNA"/>
</dbReference>
<gene>
    <name evidence="1" type="ORF">BA195_13670</name>
</gene>
<reference evidence="1 2" key="1">
    <citation type="submission" date="2016-06" db="EMBL/GenBank/DDBJ databases">
        <title>Draft Genome Sequence of Tenacibaculum soleae UCD-KL19.</title>
        <authorList>
            <person name="Eisen J.A."/>
            <person name="Coil D.A."/>
            <person name="Lujan K.M."/>
        </authorList>
    </citation>
    <scope>NUCLEOTIDE SEQUENCE [LARGE SCALE GENOMIC DNA]</scope>
    <source>
        <strain evidence="1 2">UCD-KL19</strain>
    </source>
</reference>
<sequence length="189" mass="22748">MNHLPIFFNYKEEGADSGYETIQDIFLSWTLRCSEENKENSEYPNLNEYSRRVLLNLIFDDRVPENIVIKSVKTKRQWKLIDLLVEVKTEIDGKTKEYVLNIENKWYTSVRSGQLEKSKEAIIKKYSNENYNLINLIIMPDFEKLDNNLKNISKRLNYKIKVIEEIKEKTNMVKLTGNYLFDEYWFKFY</sequence>